<accession>A0AAE0NMD4</accession>
<evidence type="ECO:0000313" key="3">
    <source>
        <dbReference type="Proteomes" id="UP001287356"/>
    </source>
</evidence>
<evidence type="ECO:0000256" key="1">
    <source>
        <dbReference type="SAM" id="MobiDB-lite"/>
    </source>
</evidence>
<sequence length="472" mass="51430">MAPADHRQVGGELATTSFNDSGSLCGRLATIGASVSPNIVTIGGIVKQGDQYWAITANHKARQVSSRPDTIPRNGNVLSQLDTDFSPRDYDMKDLQPVWIIERPRDGTRAAVRENRTPGPIIRLEAAREDRSGQSKTEWALMPIKDPEHYLPNQFMTVPGDPTTYRSLDRIAQKARAGRVIVLGGVSGQHAMTMLPSEAGLCMPSGDLITTWRLKPLDNEMKIQDGDSGSWIVDPEDGSVFGLVVATLAGRVHLIPLKDILADKGGLTLPDQDDIDVARAVLALNISTQKGIKLVARSRKTADVLEELVEEGEQVATDIVARRDDLKRLKQAKMRSKDGESSPNTKKTEEIARQGGVHTNSKRSEAAVARAADRKKLRDAAKKDGRQTASATKSVSSGVVPQRPKEDSAASESHGPKHQSVRGGFDGSCSRARTYKGKGRNWANILQIVVRGLLFAERSLRPLSRTSREHLN</sequence>
<feature type="region of interest" description="Disordered" evidence="1">
    <location>
        <begin position="330"/>
        <end position="434"/>
    </location>
</feature>
<dbReference type="EMBL" id="JAULSN010000001">
    <property type="protein sequence ID" value="KAK3384153.1"/>
    <property type="molecule type" value="Genomic_DNA"/>
</dbReference>
<protein>
    <submittedName>
        <fullName evidence="2">Uncharacterized protein</fullName>
    </submittedName>
</protein>
<feature type="compositionally biased region" description="Basic and acidic residues" evidence="1">
    <location>
        <begin position="335"/>
        <end position="352"/>
    </location>
</feature>
<reference evidence="2" key="1">
    <citation type="journal article" date="2023" name="Mol. Phylogenet. Evol.">
        <title>Genome-scale phylogeny and comparative genomics of the fungal order Sordariales.</title>
        <authorList>
            <person name="Hensen N."/>
            <person name="Bonometti L."/>
            <person name="Westerberg I."/>
            <person name="Brannstrom I.O."/>
            <person name="Guillou S."/>
            <person name="Cros-Aarteil S."/>
            <person name="Calhoun S."/>
            <person name="Haridas S."/>
            <person name="Kuo A."/>
            <person name="Mondo S."/>
            <person name="Pangilinan J."/>
            <person name="Riley R."/>
            <person name="LaButti K."/>
            <person name="Andreopoulos B."/>
            <person name="Lipzen A."/>
            <person name="Chen C."/>
            <person name="Yan M."/>
            <person name="Daum C."/>
            <person name="Ng V."/>
            <person name="Clum A."/>
            <person name="Steindorff A."/>
            <person name="Ohm R.A."/>
            <person name="Martin F."/>
            <person name="Silar P."/>
            <person name="Natvig D.O."/>
            <person name="Lalanne C."/>
            <person name="Gautier V."/>
            <person name="Ament-Velasquez S.L."/>
            <person name="Kruys A."/>
            <person name="Hutchinson M.I."/>
            <person name="Powell A.J."/>
            <person name="Barry K."/>
            <person name="Miller A.N."/>
            <person name="Grigoriev I.V."/>
            <person name="Debuchy R."/>
            <person name="Gladieux P."/>
            <person name="Hiltunen Thoren M."/>
            <person name="Johannesson H."/>
        </authorList>
    </citation>
    <scope>NUCLEOTIDE SEQUENCE</scope>
    <source>
        <strain evidence="2">CBS 958.72</strain>
    </source>
</reference>
<keyword evidence="3" id="KW-1185">Reference proteome</keyword>
<name>A0AAE0NMD4_9PEZI</name>
<reference evidence="2" key="2">
    <citation type="submission" date="2023-06" db="EMBL/GenBank/DDBJ databases">
        <authorList>
            <consortium name="Lawrence Berkeley National Laboratory"/>
            <person name="Haridas S."/>
            <person name="Hensen N."/>
            <person name="Bonometti L."/>
            <person name="Westerberg I."/>
            <person name="Brannstrom I.O."/>
            <person name="Guillou S."/>
            <person name="Cros-Aarteil S."/>
            <person name="Calhoun S."/>
            <person name="Kuo A."/>
            <person name="Mondo S."/>
            <person name="Pangilinan J."/>
            <person name="Riley R."/>
            <person name="Labutti K."/>
            <person name="Andreopoulos B."/>
            <person name="Lipzen A."/>
            <person name="Chen C."/>
            <person name="Yanf M."/>
            <person name="Daum C."/>
            <person name="Ng V."/>
            <person name="Clum A."/>
            <person name="Steindorff A."/>
            <person name="Ohm R."/>
            <person name="Martin F."/>
            <person name="Silar P."/>
            <person name="Natvig D."/>
            <person name="Lalanne C."/>
            <person name="Gautier V."/>
            <person name="Ament-Velasquez S.L."/>
            <person name="Kruys A."/>
            <person name="Hutchinson M.I."/>
            <person name="Powell A.J."/>
            <person name="Barry K."/>
            <person name="Miller A.N."/>
            <person name="Grigoriev I.V."/>
            <person name="Debuchy R."/>
            <person name="Gladieux P."/>
            <person name="Thoren M.H."/>
            <person name="Johannesson H."/>
        </authorList>
    </citation>
    <scope>NUCLEOTIDE SEQUENCE</scope>
    <source>
        <strain evidence="2">CBS 958.72</strain>
    </source>
</reference>
<gene>
    <name evidence="2" type="ORF">B0T24DRAFT_73807</name>
</gene>
<organism evidence="2 3">
    <name type="scientific">Lasiosphaeria ovina</name>
    <dbReference type="NCBI Taxonomy" id="92902"/>
    <lineage>
        <taxon>Eukaryota</taxon>
        <taxon>Fungi</taxon>
        <taxon>Dikarya</taxon>
        <taxon>Ascomycota</taxon>
        <taxon>Pezizomycotina</taxon>
        <taxon>Sordariomycetes</taxon>
        <taxon>Sordariomycetidae</taxon>
        <taxon>Sordariales</taxon>
        <taxon>Lasiosphaeriaceae</taxon>
        <taxon>Lasiosphaeria</taxon>
    </lineage>
</organism>
<comment type="caution">
    <text evidence="2">The sequence shown here is derived from an EMBL/GenBank/DDBJ whole genome shotgun (WGS) entry which is preliminary data.</text>
</comment>
<dbReference type="Proteomes" id="UP001287356">
    <property type="component" value="Unassembled WGS sequence"/>
</dbReference>
<feature type="compositionally biased region" description="Polar residues" evidence="1">
    <location>
        <begin position="387"/>
        <end position="399"/>
    </location>
</feature>
<proteinExistence type="predicted"/>
<dbReference type="AlphaFoldDB" id="A0AAE0NMD4"/>
<feature type="compositionally biased region" description="Basic and acidic residues" evidence="1">
    <location>
        <begin position="371"/>
        <end position="386"/>
    </location>
</feature>
<evidence type="ECO:0000313" key="2">
    <source>
        <dbReference type="EMBL" id="KAK3384153.1"/>
    </source>
</evidence>